<evidence type="ECO:0000256" key="2">
    <source>
        <dbReference type="ARBA" id="ARBA00007336"/>
    </source>
</evidence>
<dbReference type="PANTHER" id="PTHR13028:SF0">
    <property type="entry name" value="RRNA-PROCESSING PROTEIN EBP2-RELATED"/>
    <property type="match status" value="1"/>
</dbReference>
<comment type="similarity">
    <text evidence="2">Belongs to the EBP2 family.</text>
</comment>
<comment type="subcellular location">
    <subcellularLocation>
        <location evidence="1">Nucleus</location>
        <location evidence="1">Nucleolus</location>
    </subcellularLocation>
</comment>
<reference evidence="7 8" key="1">
    <citation type="journal article" date="2016" name="Nat. Commun.">
        <title>Ectomycorrhizal ecology is imprinted in the genome of the dominant symbiotic fungus Cenococcum geophilum.</title>
        <authorList>
            <consortium name="DOE Joint Genome Institute"/>
            <person name="Peter M."/>
            <person name="Kohler A."/>
            <person name="Ohm R.A."/>
            <person name="Kuo A."/>
            <person name="Krutzmann J."/>
            <person name="Morin E."/>
            <person name="Arend M."/>
            <person name="Barry K.W."/>
            <person name="Binder M."/>
            <person name="Choi C."/>
            <person name="Clum A."/>
            <person name="Copeland A."/>
            <person name="Grisel N."/>
            <person name="Haridas S."/>
            <person name="Kipfer T."/>
            <person name="LaButti K."/>
            <person name="Lindquist E."/>
            <person name="Lipzen A."/>
            <person name="Maire R."/>
            <person name="Meier B."/>
            <person name="Mihaltcheva S."/>
            <person name="Molinier V."/>
            <person name="Murat C."/>
            <person name="Poggeler S."/>
            <person name="Quandt C.A."/>
            <person name="Sperisen C."/>
            <person name="Tritt A."/>
            <person name="Tisserant E."/>
            <person name="Crous P.W."/>
            <person name="Henrissat B."/>
            <person name="Nehls U."/>
            <person name="Egli S."/>
            <person name="Spatafora J.W."/>
            <person name="Grigoriev I.V."/>
            <person name="Martin F.M."/>
        </authorList>
    </citation>
    <scope>NUCLEOTIDE SEQUENCE [LARGE SCALE GENOMIC DNA]</scope>
    <source>
        <strain evidence="7 8">CBS 459.81</strain>
    </source>
</reference>
<dbReference type="GO" id="GO:0005730">
    <property type="term" value="C:nucleolus"/>
    <property type="evidence" value="ECO:0007669"/>
    <property type="project" value="UniProtKB-SubCell"/>
</dbReference>
<evidence type="ECO:0000256" key="5">
    <source>
        <dbReference type="ARBA" id="ARBA00023242"/>
    </source>
</evidence>
<evidence type="ECO:0000256" key="6">
    <source>
        <dbReference type="SAM" id="MobiDB-lite"/>
    </source>
</evidence>
<dbReference type="EMBL" id="KV745484">
    <property type="protein sequence ID" value="OCK74413.1"/>
    <property type="molecule type" value="Genomic_DNA"/>
</dbReference>
<keyword evidence="3" id="KW-0690">Ribosome biogenesis</keyword>
<organism evidence="7 8">
    <name type="scientific">Lepidopterella palustris CBS 459.81</name>
    <dbReference type="NCBI Taxonomy" id="1314670"/>
    <lineage>
        <taxon>Eukaryota</taxon>
        <taxon>Fungi</taxon>
        <taxon>Dikarya</taxon>
        <taxon>Ascomycota</taxon>
        <taxon>Pezizomycotina</taxon>
        <taxon>Dothideomycetes</taxon>
        <taxon>Pleosporomycetidae</taxon>
        <taxon>Mytilinidiales</taxon>
        <taxon>Argynnaceae</taxon>
        <taxon>Lepidopterella</taxon>
    </lineage>
</organism>
<dbReference type="InterPro" id="IPR008610">
    <property type="entry name" value="Ebp2"/>
</dbReference>
<gene>
    <name evidence="7" type="ORF">K432DRAFT_398106</name>
</gene>
<feature type="compositionally biased region" description="Basic residues" evidence="6">
    <location>
        <begin position="126"/>
        <end position="147"/>
    </location>
</feature>
<evidence type="ECO:0000313" key="7">
    <source>
        <dbReference type="EMBL" id="OCK74413.1"/>
    </source>
</evidence>
<keyword evidence="4" id="KW-0175">Coiled coil</keyword>
<dbReference type="Pfam" id="PF05890">
    <property type="entry name" value="Ebp2"/>
    <property type="match status" value="1"/>
</dbReference>
<dbReference type="GO" id="GO:0034399">
    <property type="term" value="C:nuclear periphery"/>
    <property type="evidence" value="ECO:0007669"/>
    <property type="project" value="TreeGrafter"/>
</dbReference>
<sequence length="147" mass="16728">MLVDAAVSKKAAQEAKRLRDLKKFGKIVQVEKLRERVKQKRETLERINMLKRKRTNALLTSENEPDLFDIELENEDPRRKRRKLNGPKTMRVAKDAKYGFGGNKRCSKSGDAFSSADMSSNPGSKIKGKSVKSKIRPGRSKRAKARL</sequence>
<proteinExistence type="inferred from homology"/>
<name>A0A8E2DZG4_9PEZI</name>
<evidence type="ECO:0000256" key="3">
    <source>
        <dbReference type="ARBA" id="ARBA00022517"/>
    </source>
</evidence>
<dbReference type="GO" id="GO:0030687">
    <property type="term" value="C:preribosome, large subunit precursor"/>
    <property type="evidence" value="ECO:0007669"/>
    <property type="project" value="TreeGrafter"/>
</dbReference>
<dbReference type="Proteomes" id="UP000250266">
    <property type="component" value="Unassembled WGS sequence"/>
</dbReference>
<dbReference type="GO" id="GO:0042273">
    <property type="term" value="P:ribosomal large subunit biogenesis"/>
    <property type="evidence" value="ECO:0007669"/>
    <property type="project" value="TreeGrafter"/>
</dbReference>
<protein>
    <submittedName>
        <fullName evidence="7">Eukaryotic rRNA processing</fullName>
    </submittedName>
</protein>
<evidence type="ECO:0000256" key="1">
    <source>
        <dbReference type="ARBA" id="ARBA00004604"/>
    </source>
</evidence>
<dbReference type="PANTHER" id="PTHR13028">
    <property type="entry name" value="RRNA PROCESSING PROTEIN EBNA1-BINDING PROTEIN-RELATED"/>
    <property type="match status" value="1"/>
</dbReference>
<evidence type="ECO:0000313" key="8">
    <source>
        <dbReference type="Proteomes" id="UP000250266"/>
    </source>
</evidence>
<accession>A0A8E2DZG4</accession>
<dbReference type="GO" id="GO:0006364">
    <property type="term" value="P:rRNA processing"/>
    <property type="evidence" value="ECO:0007669"/>
    <property type="project" value="TreeGrafter"/>
</dbReference>
<evidence type="ECO:0000256" key="4">
    <source>
        <dbReference type="ARBA" id="ARBA00023054"/>
    </source>
</evidence>
<keyword evidence="5" id="KW-0539">Nucleus</keyword>
<dbReference type="AlphaFoldDB" id="A0A8E2DZG4"/>
<dbReference type="OrthoDB" id="443772at2759"/>
<feature type="region of interest" description="Disordered" evidence="6">
    <location>
        <begin position="96"/>
        <end position="147"/>
    </location>
</feature>
<keyword evidence="8" id="KW-1185">Reference proteome</keyword>